<feature type="domain" description="Bacterial toxin 50" evidence="1">
    <location>
        <begin position="264"/>
        <end position="355"/>
    </location>
</feature>
<dbReference type="InterPro" id="IPR029100">
    <property type="entry name" value="Ntox50"/>
</dbReference>
<dbReference type="EMBL" id="MPJZ01000091">
    <property type="protein sequence ID" value="OLU43829.1"/>
    <property type="molecule type" value="Genomic_DNA"/>
</dbReference>
<gene>
    <name evidence="2" type="ORF">BO223_10485</name>
</gene>
<organism evidence="2 3">
    <name type="scientific">Faecalibaculum rodentium</name>
    <dbReference type="NCBI Taxonomy" id="1702221"/>
    <lineage>
        <taxon>Bacteria</taxon>
        <taxon>Bacillati</taxon>
        <taxon>Bacillota</taxon>
        <taxon>Erysipelotrichia</taxon>
        <taxon>Erysipelotrichales</taxon>
        <taxon>Erysipelotrichaceae</taxon>
        <taxon>Faecalibaculum</taxon>
    </lineage>
</organism>
<protein>
    <recommendedName>
        <fullName evidence="1">Bacterial toxin 50 domain-containing protein</fullName>
    </recommendedName>
</protein>
<accession>A0A1Q9YI10</accession>
<evidence type="ECO:0000313" key="2">
    <source>
        <dbReference type="EMBL" id="OLU43829.1"/>
    </source>
</evidence>
<dbReference type="Pfam" id="PF15542">
    <property type="entry name" value="Ntox50"/>
    <property type="match status" value="1"/>
</dbReference>
<dbReference type="AlphaFoldDB" id="A0A1Q9YI10"/>
<name>A0A1Q9YI10_9FIRM</name>
<sequence length="375" mass="42718">MDDIAPALLKNIQDTFEDLVKNDEALFRIRKRLESRKATYADAHDYAGRIAKCLQQAYSSHLIGDSLPDGRMYYNIANRILPPTLTRCGGLVSDYCVQVQESINEAAHIGIKAQTAGINPDRIAGLVDRVSEDDFEKTQWVLKDPVDNFCRSTVDDHVKANADFHYKSGLNPKIIRKTDGHCCKWCSSRAGTYPYKPDMDREVFRRHENCGCTVEYDPGNGLAQRQDVWSKRWKDEDENTRPKRLGYRQPLEEFLEKNPKAKTINRQKQGRHIPGDREYVEGKSCLLLSMDECSEILYNEAGNGLLVFDRKGNWKKKERIVADKIVGVVKGEEGFSEDTQGLMIHYSKTGAHLIPRKVDSDELSYIVGGIQEQEK</sequence>
<evidence type="ECO:0000313" key="3">
    <source>
        <dbReference type="Proteomes" id="UP000186758"/>
    </source>
</evidence>
<reference evidence="2 3" key="1">
    <citation type="submission" date="2016-11" db="EMBL/GenBank/DDBJ databases">
        <title>Description of two novel members of the family Erysipelotrichaceae: Ileibacterium lipovorans gen. nov., sp. nov. and Dubosiella newyorkensis, gen. nov., sp. nov.</title>
        <authorList>
            <person name="Cox L.M."/>
            <person name="Sohn J."/>
            <person name="Tyrrell K.L."/>
            <person name="Citron D.M."/>
            <person name="Lawson P.A."/>
            <person name="Patel N.B."/>
            <person name="Iizumi T."/>
            <person name="Perez-Perez G.I."/>
            <person name="Goldstein E.J."/>
            <person name="Blaser M.J."/>
        </authorList>
    </citation>
    <scope>NUCLEOTIDE SEQUENCE [LARGE SCALE GENOMIC DNA]</scope>
    <source>
        <strain evidence="2 3">NYU-BL-K8</strain>
    </source>
</reference>
<dbReference type="RefSeq" id="WP_075886039.1">
    <property type="nucleotide sequence ID" value="NZ_CAOLJF010000035.1"/>
</dbReference>
<dbReference type="Proteomes" id="UP000186758">
    <property type="component" value="Unassembled WGS sequence"/>
</dbReference>
<proteinExistence type="predicted"/>
<comment type="caution">
    <text evidence="2">The sequence shown here is derived from an EMBL/GenBank/DDBJ whole genome shotgun (WGS) entry which is preliminary data.</text>
</comment>
<evidence type="ECO:0000259" key="1">
    <source>
        <dbReference type="Pfam" id="PF15542"/>
    </source>
</evidence>